<dbReference type="EMBL" id="MFEY01000007">
    <property type="protein sequence ID" value="OGE90329.1"/>
    <property type="molecule type" value="Genomic_DNA"/>
</dbReference>
<gene>
    <name evidence="2" type="ORF">A3E29_04550</name>
</gene>
<sequence>MIKNNPVLIRNEQEETAQVRRDLIFVVTLNVVFFAALIGLYFFNHATGQVDAFFAHLLKF</sequence>
<proteinExistence type="predicted"/>
<keyword evidence="1" id="KW-0472">Membrane</keyword>
<name>A0A1F5PKE1_9BACT</name>
<keyword evidence="1" id="KW-0812">Transmembrane</keyword>
<comment type="caution">
    <text evidence="2">The sequence shown here is derived from an EMBL/GenBank/DDBJ whole genome shotgun (WGS) entry which is preliminary data.</text>
</comment>
<feature type="transmembrane region" description="Helical" evidence="1">
    <location>
        <begin position="23"/>
        <end position="43"/>
    </location>
</feature>
<evidence type="ECO:0000313" key="3">
    <source>
        <dbReference type="Proteomes" id="UP000177682"/>
    </source>
</evidence>
<dbReference type="Proteomes" id="UP000177682">
    <property type="component" value="Unassembled WGS sequence"/>
</dbReference>
<reference evidence="2 3" key="1">
    <citation type="journal article" date="2016" name="Nat. Commun.">
        <title>Thousands of microbial genomes shed light on interconnected biogeochemical processes in an aquifer system.</title>
        <authorList>
            <person name="Anantharaman K."/>
            <person name="Brown C.T."/>
            <person name="Hug L.A."/>
            <person name="Sharon I."/>
            <person name="Castelle C.J."/>
            <person name="Probst A.J."/>
            <person name="Thomas B.C."/>
            <person name="Singh A."/>
            <person name="Wilkins M.J."/>
            <person name="Karaoz U."/>
            <person name="Brodie E.L."/>
            <person name="Williams K.H."/>
            <person name="Hubbard S.S."/>
            <person name="Banfield J.F."/>
        </authorList>
    </citation>
    <scope>NUCLEOTIDE SEQUENCE [LARGE SCALE GENOMIC DNA]</scope>
</reference>
<protein>
    <submittedName>
        <fullName evidence="2">Uncharacterized protein</fullName>
    </submittedName>
</protein>
<accession>A0A1F5PKE1</accession>
<dbReference type="AlphaFoldDB" id="A0A1F5PKE1"/>
<keyword evidence="1" id="KW-1133">Transmembrane helix</keyword>
<evidence type="ECO:0000256" key="1">
    <source>
        <dbReference type="SAM" id="Phobius"/>
    </source>
</evidence>
<organism evidence="2 3">
    <name type="scientific">Candidatus Doudnabacteria bacterium RIFCSPHIGHO2_12_FULL_48_16</name>
    <dbReference type="NCBI Taxonomy" id="1817838"/>
    <lineage>
        <taxon>Bacteria</taxon>
        <taxon>Candidatus Doudnaibacteriota</taxon>
    </lineage>
</organism>
<evidence type="ECO:0000313" key="2">
    <source>
        <dbReference type="EMBL" id="OGE90329.1"/>
    </source>
</evidence>